<organism evidence="1 2">
    <name type="scientific">Racocetra fulgida</name>
    <dbReference type="NCBI Taxonomy" id="60492"/>
    <lineage>
        <taxon>Eukaryota</taxon>
        <taxon>Fungi</taxon>
        <taxon>Fungi incertae sedis</taxon>
        <taxon>Mucoromycota</taxon>
        <taxon>Glomeromycotina</taxon>
        <taxon>Glomeromycetes</taxon>
        <taxon>Diversisporales</taxon>
        <taxon>Gigasporaceae</taxon>
        <taxon>Racocetra</taxon>
    </lineage>
</organism>
<dbReference type="AlphaFoldDB" id="A0A9N9NEK8"/>
<keyword evidence="2" id="KW-1185">Reference proteome</keyword>
<evidence type="ECO:0000313" key="2">
    <source>
        <dbReference type="Proteomes" id="UP000789396"/>
    </source>
</evidence>
<reference evidence="1" key="1">
    <citation type="submission" date="2021-06" db="EMBL/GenBank/DDBJ databases">
        <authorList>
            <person name="Kallberg Y."/>
            <person name="Tangrot J."/>
            <person name="Rosling A."/>
        </authorList>
    </citation>
    <scope>NUCLEOTIDE SEQUENCE</scope>
    <source>
        <strain evidence="1">IN212</strain>
    </source>
</reference>
<evidence type="ECO:0000313" key="1">
    <source>
        <dbReference type="EMBL" id="CAG8725040.1"/>
    </source>
</evidence>
<gene>
    <name evidence="1" type="ORF">RFULGI_LOCUS11725</name>
</gene>
<dbReference type="EMBL" id="CAJVPZ010026228">
    <property type="protein sequence ID" value="CAG8725040.1"/>
    <property type="molecule type" value="Genomic_DNA"/>
</dbReference>
<proteinExistence type="predicted"/>
<name>A0A9N9NEK8_9GLOM</name>
<comment type="caution">
    <text evidence="1">The sequence shown here is derived from an EMBL/GenBank/DDBJ whole genome shotgun (WGS) entry which is preliminary data.</text>
</comment>
<protein>
    <submittedName>
        <fullName evidence="1">15478_t:CDS:1</fullName>
    </submittedName>
</protein>
<dbReference type="OrthoDB" id="2462568at2759"/>
<dbReference type="Proteomes" id="UP000789396">
    <property type="component" value="Unassembled WGS sequence"/>
</dbReference>
<sequence>MVEHPCTRCGKNFPKLWKLHWHNERQYKCRPKVIPQITVPQVKDQEVDQDLEAGPGPSTQAYREAIKDGDVELKQSDIQPDLIKEKYFRADKNAPKGNI</sequence>
<accession>A0A9N9NEK8</accession>